<dbReference type="AlphaFoldDB" id="A0A9I9EGU8"/>
<reference evidence="2" key="1">
    <citation type="submission" date="2023-03" db="UniProtKB">
        <authorList>
            <consortium name="EnsemblPlants"/>
        </authorList>
    </citation>
    <scope>IDENTIFICATION</scope>
</reference>
<protein>
    <submittedName>
        <fullName evidence="2">Uncharacterized protein</fullName>
    </submittedName>
</protein>
<evidence type="ECO:0000256" key="1">
    <source>
        <dbReference type="SAM" id="MobiDB-lite"/>
    </source>
</evidence>
<dbReference type="EnsemblPlants" id="MELO3C033526.2.1">
    <property type="protein sequence ID" value="MELO3C033526.2.1"/>
    <property type="gene ID" value="MELO3C033526.2"/>
</dbReference>
<evidence type="ECO:0000313" key="2">
    <source>
        <dbReference type="EnsemblPlants" id="MELO3C033526.2.1"/>
    </source>
</evidence>
<accession>A0A9I9EGU8</accession>
<proteinExistence type="predicted"/>
<feature type="region of interest" description="Disordered" evidence="1">
    <location>
        <begin position="43"/>
        <end position="74"/>
    </location>
</feature>
<dbReference type="Gramene" id="MELO3C033526.2.1">
    <property type="protein sequence ID" value="MELO3C033526.2.1"/>
    <property type="gene ID" value="MELO3C033526.2"/>
</dbReference>
<feature type="compositionally biased region" description="Polar residues" evidence="1">
    <location>
        <begin position="43"/>
        <end position="65"/>
    </location>
</feature>
<name>A0A9I9EGU8_CUCME</name>
<sequence>MNQQTGNTGFKGMKALYLLALDRSLASPKVFIGVEHYCETTIGQRQTNPTRIQNKVSTSKFSNNQQRKKERTKG</sequence>
<organism evidence="2">
    <name type="scientific">Cucumis melo</name>
    <name type="common">Muskmelon</name>
    <dbReference type="NCBI Taxonomy" id="3656"/>
    <lineage>
        <taxon>Eukaryota</taxon>
        <taxon>Viridiplantae</taxon>
        <taxon>Streptophyta</taxon>
        <taxon>Embryophyta</taxon>
        <taxon>Tracheophyta</taxon>
        <taxon>Spermatophyta</taxon>
        <taxon>Magnoliopsida</taxon>
        <taxon>eudicotyledons</taxon>
        <taxon>Gunneridae</taxon>
        <taxon>Pentapetalae</taxon>
        <taxon>rosids</taxon>
        <taxon>fabids</taxon>
        <taxon>Cucurbitales</taxon>
        <taxon>Cucurbitaceae</taxon>
        <taxon>Benincaseae</taxon>
        <taxon>Cucumis</taxon>
    </lineage>
</organism>